<dbReference type="AlphaFoldDB" id="A0A2P2MRB7"/>
<keyword evidence="1" id="KW-1133">Transmembrane helix</keyword>
<keyword evidence="1" id="KW-0472">Membrane</keyword>
<organism evidence="2">
    <name type="scientific">Rhizophora mucronata</name>
    <name type="common">Asiatic mangrove</name>
    <dbReference type="NCBI Taxonomy" id="61149"/>
    <lineage>
        <taxon>Eukaryota</taxon>
        <taxon>Viridiplantae</taxon>
        <taxon>Streptophyta</taxon>
        <taxon>Embryophyta</taxon>
        <taxon>Tracheophyta</taxon>
        <taxon>Spermatophyta</taxon>
        <taxon>Magnoliopsida</taxon>
        <taxon>eudicotyledons</taxon>
        <taxon>Gunneridae</taxon>
        <taxon>Pentapetalae</taxon>
        <taxon>rosids</taxon>
        <taxon>fabids</taxon>
        <taxon>Malpighiales</taxon>
        <taxon>Rhizophoraceae</taxon>
        <taxon>Rhizophora</taxon>
    </lineage>
</organism>
<feature type="transmembrane region" description="Helical" evidence="1">
    <location>
        <begin position="5"/>
        <end position="23"/>
    </location>
</feature>
<sequence>MEGTVMIEVPYCLFFLLACFSPISHKRWFWFYCDIGCRCSLIFSGMIFACGKHIASPFRYASWLLLINGYNSDGACMQVSPCLIDV</sequence>
<accession>A0A2P2MRB7</accession>
<evidence type="ECO:0000313" key="2">
    <source>
        <dbReference type="EMBL" id="MBX32767.1"/>
    </source>
</evidence>
<evidence type="ECO:0000256" key="1">
    <source>
        <dbReference type="SAM" id="Phobius"/>
    </source>
</evidence>
<dbReference type="EMBL" id="GGEC01052283">
    <property type="protein sequence ID" value="MBX32767.1"/>
    <property type="molecule type" value="Transcribed_RNA"/>
</dbReference>
<proteinExistence type="predicted"/>
<protein>
    <submittedName>
        <fullName evidence="2">Uncharacterized protein</fullName>
    </submittedName>
</protein>
<reference evidence="2" key="1">
    <citation type="submission" date="2018-02" db="EMBL/GenBank/DDBJ databases">
        <title>Rhizophora mucronata_Transcriptome.</title>
        <authorList>
            <person name="Meera S.P."/>
            <person name="Sreeshan A."/>
            <person name="Augustine A."/>
        </authorList>
    </citation>
    <scope>NUCLEOTIDE SEQUENCE</scope>
    <source>
        <tissue evidence="2">Leaf</tissue>
    </source>
</reference>
<name>A0A2P2MRB7_RHIMU</name>
<keyword evidence="1" id="KW-0812">Transmembrane</keyword>
<feature type="transmembrane region" description="Helical" evidence="1">
    <location>
        <begin position="29"/>
        <end position="50"/>
    </location>
</feature>